<dbReference type="Proteomes" id="UP000801492">
    <property type="component" value="Unassembled WGS sequence"/>
</dbReference>
<keyword evidence="12" id="KW-1185">Reference proteome</keyword>
<evidence type="ECO:0000256" key="3">
    <source>
        <dbReference type="ARBA" id="ARBA00022606"/>
    </source>
</evidence>
<keyword evidence="7 10" id="KW-0472">Membrane</keyword>
<keyword evidence="4 10" id="KW-0812">Transmembrane</keyword>
<dbReference type="PANTHER" id="PTHR21137">
    <property type="entry name" value="ODORANT RECEPTOR"/>
    <property type="match status" value="1"/>
</dbReference>
<dbReference type="PANTHER" id="PTHR21137:SF35">
    <property type="entry name" value="ODORANT RECEPTOR 19A-RELATED"/>
    <property type="match status" value="1"/>
</dbReference>
<evidence type="ECO:0000256" key="8">
    <source>
        <dbReference type="ARBA" id="ARBA00023170"/>
    </source>
</evidence>
<name>A0A8K0CEZ0_IGNLU</name>
<feature type="transmembrane region" description="Helical" evidence="10">
    <location>
        <begin position="154"/>
        <end position="173"/>
    </location>
</feature>
<dbReference type="Pfam" id="PF02949">
    <property type="entry name" value="7tm_6"/>
    <property type="match status" value="1"/>
</dbReference>
<sequence>AYTYWTLASVTMTLGTLISLVKRIRNSNYRELPYGAYTTLNTTSSFNYEISWLYQIVSINTCGYACVTIDLLICSTLVHVSYQFKVLQNFLEQMVEVSQKRMIEVKCQLQDHEKETNTSTISCRYLQDTIKRAVSYHVAILNVAFDIETTFSELLLMSFLITLALVCISVFHMAMATNRMATLKYLFEASVAILQVAIYCYWGEQVNRESQLVGFFAYNSNFPGTDLRFQKGLALIIRRSQTPTVITAGGFTDIGLPTFFWILHTSYSAFMMLRNGGGKR</sequence>
<organism evidence="11 12">
    <name type="scientific">Ignelater luminosus</name>
    <name type="common">Cucubano</name>
    <name type="synonym">Pyrophorus luminosus</name>
    <dbReference type="NCBI Taxonomy" id="2038154"/>
    <lineage>
        <taxon>Eukaryota</taxon>
        <taxon>Metazoa</taxon>
        <taxon>Ecdysozoa</taxon>
        <taxon>Arthropoda</taxon>
        <taxon>Hexapoda</taxon>
        <taxon>Insecta</taxon>
        <taxon>Pterygota</taxon>
        <taxon>Neoptera</taxon>
        <taxon>Endopterygota</taxon>
        <taxon>Coleoptera</taxon>
        <taxon>Polyphaga</taxon>
        <taxon>Elateriformia</taxon>
        <taxon>Elateroidea</taxon>
        <taxon>Elateridae</taxon>
        <taxon>Agrypninae</taxon>
        <taxon>Pyrophorini</taxon>
        <taxon>Ignelater</taxon>
    </lineage>
</organism>
<evidence type="ECO:0000256" key="5">
    <source>
        <dbReference type="ARBA" id="ARBA00022725"/>
    </source>
</evidence>
<dbReference type="InterPro" id="IPR004117">
    <property type="entry name" value="7tm6_olfct_rcpt"/>
</dbReference>
<evidence type="ECO:0000256" key="6">
    <source>
        <dbReference type="ARBA" id="ARBA00022989"/>
    </source>
</evidence>
<feature type="transmembrane region" description="Helical" evidence="10">
    <location>
        <begin position="254"/>
        <end position="273"/>
    </location>
</feature>
<protein>
    <submittedName>
        <fullName evidence="11">Uncharacterized protein</fullName>
    </submittedName>
</protein>
<gene>
    <name evidence="11" type="ORF">ILUMI_20070</name>
</gene>
<proteinExistence type="predicted"/>
<dbReference type="AlphaFoldDB" id="A0A8K0CEZ0"/>
<keyword evidence="8" id="KW-0675">Receptor</keyword>
<feature type="non-terminal residue" evidence="11">
    <location>
        <position position="1"/>
    </location>
</feature>
<reference evidence="11" key="1">
    <citation type="submission" date="2019-08" db="EMBL/GenBank/DDBJ databases">
        <title>The genome of the North American firefly Photinus pyralis.</title>
        <authorList>
            <consortium name="Photinus pyralis genome working group"/>
            <person name="Fallon T.R."/>
            <person name="Sander Lower S.E."/>
            <person name="Weng J.-K."/>
        </authorList>
    </citation>
    <scope>NUCLEOTIDE SEQUENCE</scope>
    <source>
        <strain evidence="11">TRF0915ILg1</strain>
        <tissue evidence="11">Whole body</tissue>
    </source>
</reference>
<dbReference type="GO" id="GO:0004984">
    <property type="term" value="F:olfactory receptor activity"/>
    <property type="evidence" value="ECO:0007669"/>
    <property type="project" value="InterPro"/>
</dbReference>
<keyword evidence="5" id="KW-0552">Olfaction</keyword>
<keyword evidence="6 10" id="KW-1133">Transmembrane helix</keyword>
<dbReference type="GO" id="GO:0007165">
    <property type="term" value="P:signal transduction"/>
    <property type="evidence" value="ECO:0007669"/>
    <property type="project" value="UniProtKB-KW"/>
</dbReference>
<evidence type="ECO:0000313" key="11">
    <source>
        <dbReference type="EMBL" id="KAF2886103.1"/>
    </source>
</evidence>
<feature type="transmembrane region" description="Helical" evidence="10">
    <location>
        <begin position="185"/>
        <end position="202"/>
    </location>
</feature>
<evidence type="ECO:0000256" key="1">
    <source>
        <dbReference type="ARBA" id="ARBA00004651"/>
    </source>
</evidence>
<dbReference type="EMBL" id="VTPC01088662">
    <property type="protein sequence ID" value="KAF2886103.1"/>
    <property type="molecule type" value="Genomic_DNA"/>
</dbReference>
<evidence type="ECO:0000256" key="9">
    <source>
        <dbReference type="ARBA" id="ARBA00023224"/>
    </source>
</evidence>
<dbReference type="GO" id="GO:0005886">
    <property type="term" value="C:plasma membrane"/>
    <property type="evidence" value="ECO:0007669"/>
    <property type="project" value="UniProtKB-SubCell"/>
</dbReference>
<dbReference type="GO" id="GO:0005549">
    <property type="term" value="F:odorant binding"/>
    <property type="evidence" value="ECO:0007669"/>
    <property type="project" value="InterPro"/>
</dbReference>
<accession>A0A8K0CEZ0</accession>
<dbReference type="OrthoDB" id="6617147at2759"/>
<comment type="subcellular location">
    <subcellularLocation>
        <location evidence="1">Cell membrane</location>
        <topology evidence="1">Multi-pass membrane protein</topology>
    </subcellularLocation>
</comment>
<evidence type="ECO:0000313" key="12">
    <source>
        <dbReference type="Proteomes" id="UP000801492"/>
    </source>
</evidence>
<keyword evidence="3" id="KW-0716">Sensory transduction</keyword>
<evidence type="ECO:0000256" key="7">
    <source>
        <dbReference type="ARBA" id="ARBA00023136"/>
    </source>
</evidence>
<evidence type="ECO:0000256" key="2">
    <source>
        <dbReference type="ARBA" id="ARBA00022475"/>
    </source>
</evidence>
<comment type="caution">
    <text evidence="11">The sequence shown here is derived from an EMBL/GenBank/DDBJ whole genome shotgun (WGS) entry which is preliminary data.</text>
</comment>
<keyword evidence="2" id="KW-1003">Cell membrane</keyword>
<keyword evidence="9" id="KW-0807">Transducer</keyword>
<evidence type="ECO:0000256" key="4">
    <source>
        <dbReference type="ARBA" id="ARBA00022692"/>
    </source>
</evidence>
<evidence type="ECO:0000256" key="10">
    <source>
        <dbReference type="SAM" id="Phobius"/>
    </source>
</evidence>